<name>A0AAQ4S9M6_GASAC</name>
<dbReference type="GO" id="GO:0030169">
    <property type="term" value="F:low-density lipoprotein particle binding"/>
    <property type="evidence" value="ECO:0007669"/>
    <property type="project" value="TreeGrafter"/>
</dbReference>
<reference evidence="14" key="3">
    <citation type="submission" date="2025-09" db="UniProtKB">
        <authorList>
            <consortium name="Ensembl"/>
        </authorList>
    </citation>
    <scope>IDENTIFICATION</scope>
</reference>
<dbReference type="Proteomes" id="UP000007635">
    <property type="component" value="Chromosome XIV"/>
</dbReference>
<dbReference type="GO" id="GO:0043654">
    <property type="term" value="P:recognition of apoptotic cell"/>
    <property type="evidence" value="ECO:0007669"/>
    <property type="project" value="TreeGrafter"/>
</dbReference>
<evidence type="ECO:0000256" key="6">
    <source>
        <dbReference type="ARBA" id="ARBA00022989"/>
    </source>
</evidence>
<dbReference type="GO" id="GO:0005044">
    <property type="term" value="F:scavenger receptor activity"/>
    <property type="evidence" value="ECO:0007669"/>
    <property type="project" value="TreeGrafter"/>
</dbReference>
<keyword evidence="5 13" id="KW-0812">Transmembrane</keyword>
<dbReference type="PANTHER" id="PTHR11923:SF110">
    <property type="entry name" value="SCAVENGER RECEPTOR CLASS B MEMBER 1"/>
    <property type="match status" value="1"/>
</dbReference>
<comment type="subcellular location">
    <subcellularLocation>
        <location evidence="2">Cell membrane</location>
        <topology evidence="2">Multi-pass membrane protein</topology>
    </subcellularLocation>
    <subcellularLocation>
        <location evidence="1">Membrane</location>
        <location evidence="1">Caveola</location>
        <topology evidence="1">Multi-pass membrane protein</topology>
    </subcellularLocation>
</comment>
<dbReference type="GO" id="GO:0033344">
    <property type="term" value="P:cholesterol efflux"/>
    <property type="evidence" value="ECO:0007669"/>
    <property type="project" value="TreeGrafter"/>
</dbReference>
<evidence type="ECO:0000256" key="1">
    <source>
        <dbReference type="ARBA" id="ARBA00004189"/>
    </source>
</evidence>
<dbReference type="InterPro" id="IPR002159">
    <property type="entry name" value="CD36_fam"/>
</dbReference>
<reference evidence="14 15" key="1">
    <citation type="journal article" date="2021" name="G3 (Bethesda)">
        <title>Improved contiguity of the threespine stickleback genome using long-read sequencing.</title>
        <authorList>
            <person name="Nath S."/>
            <person name="Shaw D.E."/>
            <person name="White M.A."/>
        </authorList>
    </citation>
    <scope>NUCLEOTIDE SEQUENCE [LARGE SCALE GENOMIC DNA]</scope>
    <source>
        <strain evidence="14 15">Lake Benthic</strain>
    </source>
</reference>
<keyword evidence="8" id="KW-1015">Disulfide bond</keyword>
<evidence type="ECO:0000256" key="12">
    <source>
        <dbReference type="ARBA" id="ARBA00042244"/>
    </source>
</evidence>
<evidence type="ECO:0000256" key="11">
    <source>
        <dbReference type="ARBA" id="ARBA00040821"/>
    </source>
</evidence>
<dbReference type="Pfam" id="PF01130">
    <property type="entry name" value="CD36"/>
    <property type="match status" value="1"/>
</dbReference>
<evidence type="ECO:0000256" key="10">
    <source>
        <dbReference type="ARBA" id="ARBA00023180"/>
    </source>
</evidence>
<keyword evidence="6 13" id="KW-1133">Transmembrane helix</keyword>
<dbReference type="GO" id="GO:0070508">
    <property type="term" value="P:cholesterol import"/>
    <property type="evidence" value="ECO:0007669"/>
    <property type="project" value="TreeGrafter"/>
</dbReference>
<feature type="transmembrane region" description="Helical" evidence="13">
    <location>
        <begin position="6"/>
        <end position="31"/>
    </location>
</feature>
<evidence type="ECO:0000256" key="3">
    <source>
        <dbReference type="ARBA" id="ARBA00010532"/>
    </source>
</evidence>
<dbReference type="AlphaFoldDB" id="A0AAQ4S9M6"/>
<sequence length="92" mass="10214">MGINRAAVAVGFVVSGVLMVFFGTVLTFVGVTFQNTVIDPKNEVSYTMWKDVPVPFFMSVYFFHVLNPKEVLAGETPMVEQRGPFVYSCPDV</sequence>
<evidence type="ECO:0000256" key="7">
    <source>
        <dbReference type="ARBA" id="ARBA00023136"/>
    </source>
</evidence>
<dbReference type="GO" id="GO:0034381">
    <property type="term" value="P:plasma lipoprotein particle clearance"/>
    <property type="evidence" value="ECO:0007669"/>
    <property type="project" value="TreeGrafter"/>
</dbReference>
<accession>A0AAQ4S9M6</accession>
<keyword evidence="7 13" id="KW-0472">Membrane</keyword>
<keyword evidence="15" id="KW-1185">Reference proteome</keyword>
<dbReference type="GO" id="GO:0008289">
    <property type="term" value="F:lipid binding"/>
    <property type="evidence" value="ECO:0007669"/>
    <property type="project" value="TreeGrafter"/>
</dbReference>
<proteinExistence type="inferred from homology"/>
<dbReference type="PANTHER" id="PTHR11923">
    <property type="entry name" value="SCAVENGER RECEPTOR CLASS B TYPE-1 SR-B1"/>
    <property type="match status" value="1"/>
</dbReference>
<keyword evidence="9" id="KW-0675">Receptor</keyword>
<keyword evidence="10" id="KW-0325">Glycoprotein</keyword>
<organism evidence="14 15">
    <name type="scientific">Gasterosteus aculeatus aculeatus</name>
    <name type="common">three-spined stickleback</name>
    <dbReference type="NCBI Taxonomy" id="481459"/>
    <lineage>
        <taxon>Eukaryota</taxon>
        <taxon>Metazoa</taxon>
        <taxon>Chordata</taxon>
        <taxon>Craniata</taxon>
        <taxon>Vertebrata</taxon>
        <taxon>Euteleostomi</taxon>
        <taxon>Actinopterygii</taxon>
        <taxon>Neopterygii</taxon>
        <taxon>Teleostei</taxon>
        <taxon>Neoteleostei</taxon>
        <taxon>Acanthomorphata</taxon>
        <taxon>Eupercaria</taxon>
        <taxon>Perciformes</taxon>
        <taxon>Cottioidei</taxon>
        <taxon>Gasterosteales</taxon>
        <taxon>Gasterosteidae</taxon>
        <taxon>Gasterosteus</taxon>
    </lineage>
</organism>
<comment type="similarity">
    <text evidence="3">Belongs to the CD36 family.</text>
</comment>
<reference evidence="14" key="2">
    <citation type="submission" date="2025-08" db="UniProtKB">
        <authorList>
            <consortium name="Ensembl"/>
        </authorList>
    </citation>
    <scope>IDENTIFICATION</scope>
</reference>
<dbReference type="Ensembl" id="ENSGACT00000065318.1">
    <property type="protein sequence ID" value="ENSGACP00000072008.1"/>
    <property type="gene ID" value="ENSGACG00000027436.1"/>
</dbReference>
<evidence type="ECO:0000256" key="4">
    <source>
        <dbReference type="ARBA" id="ARBA00022475"/>
    </source>
</evidence>
<dbReference type="GO" id="GO:0005737">
    <property type="term" value="C:cytoplasm"/>
    <property type="evidence" value="ECO:0007669"/>
    <property type="project" value="TreeGrafter"/>
</dbReference>
<evidence type="ECO:0000313" key="15">
    <source>
        <dbReference type="Proteomes" id="UP000007635"/>
    </source>
</evidence>
<keyword evidence="4" id="KW-1003">Cell membrane</keyword>
<evidence type="ECO:0000256" key="2">
    <source>
        <dbReference type="ARBA" id="ARBA00004651"/>
    </source>
</evidence>
<evidence type="ECO:0000256" key="9">
    <source>
        <dbReference type="ARBA" id="ARBA00023170"/>
    </source>
</evidence>
<evidence type="ECO:0000256" key="5">
    <source>
        <dbReference type="ARBA" id="ARBA00022692"/>
    </source>
</evidence>
<dbReference type="PRINTS" id="PR01609">
    <property type="entry name" value="CD36FAMILY"/>
</dbReference>
<evidence type="ECO:0000256" key="13">
    <source>
        <dbReference type="SAM" id="Phobius"/>
    </source>
</evidence>
<evidence type="ECO:0000256" key="8">
    <source>
        <dbReference type="ARBA" id="ARBA00023157"/>
    </source>
</evidence>
<dbReference type="GO" id="GO:0005901">
    <property type="term" value="C:caveola"/>
    <property type="evidence" value="ECO:0007669"/>
    <property type="project" value="UniProtKB-SubCell"/>
</dbReference>
<protein>
    <recommendedName>
        <fullName evidence="11">Scavenger receptor class B member 1</fullName>
    </recommendedName>
    <alternativeName>
        <fullName evidence="12">SR-BI</fullName>
    </alternativeName>
</protein>
<evidence type="ECO:0000313" key="14">
    <source>
        <dbReference type="Ensembl" id="ENSGACP00000072008.1"/>
    </source>
</evidence>